<dbReference type="AlphaFoldDB" id="A0A917DEA1"/>
<reference evidence="1" key="1">
    <citation type="journal article" date="2014" name="Int. J. Syst. Evol. Microbiol.">
        <title>Complete genome sequence of Corynebacterium casei LMG S-19264T (=DSM 44701T), isolated from a smear-ripened cheese.</title>
        <authorList>
            <consortium name="US DOE Joint Genome Institute (JGI-PGF)"/>
            <person name="Walter F."/>
            <person name="Albersmeier A."/>
            <person name="Kalinowski J."/>
            <person name="Ruckert C."/>
        </authorList>
    </citation>
    <scope>NUCLEOTIDE SEQUENCE</scope>
    <source>
        <strain evidence="1">CGMCC 1.12506</strain>
    </source>
</reference>
<gene>
    <name evidence="1" type="ORF">GCM10011343_21280</name>
</gene>
<dbReference type="Proteomes" id="UP000625735">
    <property type="component" value="Unassembled WGS sequence"/>
</dbReference>
<dbReference type="EMBL" id="BMFG01000008">
    <property type="protein sequence ID" value="GGD30877.1"/>
    <property type="molecule type" value="Genomic_DNA"/>
</dbReference>
<evidence type="ECO:0000313" key="1">
    <source>
        <dbReference type="EMBL" id="GGD30877.1"/>
    </source>
</evidence>
<dbReference type="InterPro" id="IPR018775">
    <property type="entry name" value="RlaP"/>
</dbReference>
<sequence length="386" mass="44315">MTIKDLKSQNLLLFEVISGSKSFGLDTPTSDTDIKGVFYLPKEQFYGLYYVPQISNETNDEVYYELGRFIELLLKNNPNILELLATPEDCVLFRHPLMEHLKLEDFLSKLCKDSFAGYAMTQIKKARGLKKKIVNPMEKERKGLLDFCYVLPALGGTGRDLSVHDLSVRDLSVRDIAKENQSEINSDAGSIPFSKWVIQQHYNIAQIGLSKLSHIKDMYAVFYDKAAVLGYRGVIKNDLSNDVSVSSIPKGERIIAYLFCNKEAYSTYCKEYTEYWDWIEKRNNDRYETNLQHGKNYDSKNMMHTIRLLQSAKQILGDGTLDIRVKNREELLAIKAGEMEYDDLLTLAGSLIEEIETAYQRSSIPDQPNQEKVISMLVKIREELYS</sequence>
<dbReference type="PANTHER" id="PTHR34817:SF1">
    <property type="entry name" value="NUCLEOTIDYLTRANSFERASE"/>
    <property type="match status" value="1"/>
</dbReference>
<dbReference type="PANTHER" id="PTHR34817">
    <property type="entry name" value="NUCLEOTIDYLTRANSFERASE"/>
    <property type="match status" value="1"/>
</dbReference>
<proteinExistence type="predicted"/>
<keyword evidence="2" id="KW-1185">Reference proteome</keyword>
<comment type="caution">
    <text evidence="1">The sequence shown here is derived from an EMBL/GenBank/DDBJ whole genome shotgun (WGS) entry which is preliminary data.</text>
</comment>
<accession>A0A917DEA1</accession>
<protein>
    <recommendedName>
        <fullName evidence="3">Nucleotidyltransferase</fullName>
    </recommendedName>
</protein>
<dbReference type="Pfam" id="PF10127">
    <property type="entry name" value="RlaP"/>
    <property type="match status" value="1"/>
</dbReference>
<evidence type="ECO:0008006" key="3">
    <source>
        <dbReference type="Google" id="ProtNLM"/>
    </source>
</evidence>
<name>A0A917DEA1_9FLAO</name>
<reference evidence="1" key="2">
    <citation type="submission" date="2020-09" db="EMBL/GenBank/DDBJ databases">
        <authorList>
            <person name="Sun Q."/>
            <person name="Zhou Y."/>
        </authorList>
    </citation>
    <scope>NUCLEOTIDE SEQUENCE</scope>
    <source>
        <strain evidence="1">CGMCC 1.12506</strain>
    </source>
</reference>
<dbReference type="RefSeq" id="WP_188362560.1">
    <property type="nucleotide sequence ID" value="NZ_BMFG01000008.1"/>
</dbReference>
<evidence type="ECO:0000313" key="2">
    <source>
        <dbReference type="Proteomes" id="UP000625735"/>
    </source>
</evidence>
<organism evidence="1 2">
    <name type="scientific">Flavobacterium orientale</name>
    <dbReference type="NCBI Taxonomy" id="1756020"/>
    <lineage>
        <taxon>Bacteria</taxon>
        <taxon>Pseudomonadati</taxon>
        <taxon>Bacteroidota</taxon>
        <taxon>Flavobacteriia</taxon>
        <taxon>Flavobacteriales</taxon>
        <taxon>Flavobacteriaceae</taxon>
        <taxon>Flavobacterium</taxon>
    </lineage>
</organism>